<evidence type="ECO:0000259" key="13">
    <source>
        <dbReference type="PROSITE" id="PS50268"/>
    </source>
</evidence>
<feature type="domain" description="Cadherin" evidence="13">
    <location>
        <begin position="19"/>
        <end position="129"/>
    </location>
</feature>
<dbReference type="FunFam" id="2.60.40.60:FF:000266">
    <property type="entry name" value="Cadherin 23"/>
    <property type="match status" value="1"/>
</dbReference>
<keyword evidence="5" id="KW-0677">Repeat</keyword>
<dbReference type="InterPro" id="IPR015919">
    <property type="entry name" value="Cadherin-like_sf"/>
</dbReference>
<dbReference type="Pfam" id="PF00028">
    <property type="entry name" value="Cadherin"/>
    <property type="match status" value="8"/>
</dbReference>
<feature type="domain" description="Cadherin" evidence="13">
    <location>
        <begin position="723"/>
        <end position="787"/>
    </location>
</feature>
<reference evidence="14 15" key="1">
    <citation type="submission" date="2020-08" db="EMBL/GenBank/DDBJ databases">
        <title>Aphidius gifuensis genome sequencing and assembly.</title>
        <authorList>
            <person name="Du Z."/>
        </authorList>
    </citation>
    <scope>NUCLEOTIDE SEQUENCE [LARGE SCALE GENOMIC DNA]</scope>
    <source>
        <strain evidence="14">YNYX2018</strain>
        <tissue evidence="14">Adults</tissue>
    </source>
</reference>
<dbReference type="PRINTS" id="PR00205">
    <property type="entry name" value="CADHERIN"/>
</dbReference>
<keyword evidence="2" id="KW-1003">Cell membrane</keyword>
<dbReference type="GO" id="GO:0007156">
    <property type="term" value="P:homophilic cell adhesion via plasma membrane adhesion molecules"/>
    <property type="evidence" value="ECO:0007669"/>
    <property type="project" value="InterPro"/>
</dbReference>
<evidence type="ECO:0000313" key="15">
    <source>
        <dbReference type="Proteomes" id="UP000639338"/>
    </source>
</evidence>
<evidence type="ECO:0000256" key="7">
    <source>
        <dbReference type="ARBA" id="ARBA00022889"/>
    </source>
</evidence>
<keyword evidence="8 12" id="KW-1133">Transmembrane helix</keyword>
<dbReference type="Proteomes" id="UP000639338">
    <property type="component" value="Unassembled WGS sequence"/>
</dbReference>
<evidence type="ECO:0000256" key="5">
    <source>
        <dbReference type="ARBA" id="ARBA00022737"/>
    </source>
</evidence>
<accession>A0A835CT47</accession>
<dbReference type="SUPFAM" id="SSF49313">
    <property type="entry name" value="Cadherin-like"/>
    <property type="match status" value="12"/>
</dbReference>
<feature type="domain" description="Cadherin" evidence="13">
    <location>
        <begin position="788"/>
        <end position="896"/>
    </location>
</feature>
<keyword evidence="9 12" id="KW-0472">Membrane</keyword>
<feature type="domain" description="Cadherin" evidence="13">
    <location>
        <begin position="1417"/>
        <end position="1521"/>
    </location>
</feature>
<evidence type="ECO:0000256" key="4">
    <source>
        <dbReference type="ARBA" id="ARBA00022729"/>
    </source>
</evidence>
<dbReference type="OrthoDB" id="6252479at2759"/>
<comment type="subcellular location">
    <subcellularLocation>
        <location evidence="1">Cell membrane</location>
        <topology evidence="1">Single-pass type I membrane protein</topology>
    </subcellularLocation>
</comment>
<gene>
    <name evidence="14" type="ORF">HCN44_004484</name>
</gene>
<dbReference type="InterPro" id="IPR002126">
    <property type="entry name" value="Cadherin-like_dom"/>
</dbReference>
<dbReference type="CDD" id="cd11304">
    <property type="entry name" value="Cadherin_repeat"/>
    <property type="match status" value="10"/>
</dbReference>
<evidence type="ECO:0000256" key="10">
    <source>
        <dbReference type="ARBA" id="ARBA00023180"/>
    </source>
</evidence>
<feature type="domain" description="Cadherin" evidence="13">
    <location>
        <begin position="357"/>
        <end position="466"/>
    </location>
</feature>
<evidence type="ECO:0000256" key="3">
    <source>
        <dbReference type="ARBA" id="ARBA00022692"/>
    </source>
</evidence>
<feature type="domain" description="Cadherin" evidence="13">
    <location>
        <begin position="1279"/>
        <end position="1405"/>
    </location>
</feature>
<feature type="domain" description="Cadherin" evidence="13">
    <location>
        <begin position="582"/>
        <end position="694"/>
    </location>
</feature>
<feature type="domain" description="Cadherin" evidence="13">
    <location>
        <begin position="1161"/>
        <end position="1278"/>
    </location>
</feature>
<proteinExistence type="predicted"/>
<feature type="domain" description="Cadherin" evidence="13">
    <location>
        <begin position="240"/>
        <end position="356"/>
    </location>
</feature>
<dbReference type="PROSITE" id="PS00232">
    <property type="entry name" value="CADHERIN_1"/>
    <property type="match status" value="6"/>
</dbReference>
<dbReference type="PROSITE" id="PS50268">
    <property type="entry name" value="CADHERIN_2"/>
    <property type="match status" value="13"/>
</dbReference>
<organism evidence="14 15">
    <name type="scientific">Aphidius gifuensis</name>
    <name type="common">Parasitoid wasp</name>
    <dbReference type="NCBI Taxonomy" id="684658"/>
    <lineage>
        <taxon>Eukaryota</taxon>
        <taxon>Metazoa</taxon>
        <taxon>Ecdysozoa</taxon>
        <taxon>Arthropoda</taxon>
        <taxon>Hexapoda</taxon>
        <taxon>Insecta</taxon>
        <taxon>Pterygota</taxon>
        <taxon>Neoptera</taxon>
        <taxon>Endopterygota</taxon>
        <taxon>Hymenoptera</taxon>
        <taxon>Apocrita</taxon>
        <taxon>Ichneumonoidea</taxon>
        <taxon>Braconidae</taxon>
        <taxon>Aphidiinae</taxon>
        <taxon>Aphidius</taxon>
    </lineage>
</organism>
<feature type="transmembrane region" description="Helical" evidence="12">
    <location>
        <begin position="1620"/>
        <end position="1643"/>
    </location>
</feature>
<keyword evidence="7" id="KW-0130">Cell adhesion</keyword>
<dbReference type="EMBL" id="JACMRX010000002">
    <property type="protein sequence ID" value="KAF7995012.1"/>
    <property type="molecule type" value="Genomic_DNA"/>
</dbReference>
<evidence type="ECO:0000256" key="11">
    <source>
        <dbReference type="PROSITE-ProRule" id="PRU00043"/>
    </source>
</evidence>
<keyword evidence="4" id="KW-0732">Signal</keyword>
<keyword evidence="15" id="KW-1185">Reference proteome</keyword>
<dbReference type="InterPro" id="IPR020894">
    <property type="entry name" value="Cadherin_CS"/>
</dbReference>
<evidence type="ECO:0000313" key="14">
    <source>
        <dbReference type="EMBL" id="KAF7995012.1"/>
    </source>
</evidence>
<name>A0A835CT47_APHGI</name>
<sequence length="1781" mass="200573">MYKMFVLNKQSGCQFYPVGEYLKFIRVPENLAVGAEVLSLEVHPRTQLTIIPIDQEEDAKYFSYKDVNETHISVILSQSLDNLIDSGYSRNILKFRFLCDYSDTANSLISSHLSMTVYVEDVNDHTPQFIGAPYNVAVDELTPPGTIIFRGINAFDGDKINTPNSDVHYAIVRGNEDDKFSLESGHRTALILRKSLDYDNGDRKYQLVITATDRGTPVRSANTTIIINVMDNDDLAPKFTQDTYRAKIYETYPFPRSSIHTEIHFDNPISAKDQDTSINTPIKYTIMTGNERGLFKINSQNGSLYLQRPIDIDNEKIPNNTFHLQIHAMQIDSPLKYDNARVEIEILDLNDNLPVFEVENYNISIVENLPNGFSVLQVVATDNDQGDNAEFIYQLNDTSGGFLIDEKSGWLTVKDERVLDREKISFLKMFVYAVEKKKSVVQKINGKSSVEVEVTLLDANDNNPIFLPTNIYEFTTKSHVKIGTVIGQVHAVDNDLGKNGVVRYGLQKTSGNSSYVNIPFSVNSRTGIISVSDTPLTEGRHAIFVDATDQPVNPSERRFSLAVVTIDVFPPGEDKMSMPDFVGSPYEFWVGANVPIGTSVGQIRINEAVKKKNHIVYDLLHSYREGVPFAVEEQTGTITVIDKIENYVKKLFDFEAVVTNERDLMLVTNVSIHVVNPNENRDLFIKGTTKAPLVFHTKENSQDAFIGQVLPRNVTNATKNIRFLIANQRDVPDIKITEDGELYTVGGLDREMRENYSITVIAETTRGLRVFQVTVVVDDVNDNPPVFDSLMYVGRIKENSRIGTEVILDKKITTHDIDSSINRNYSLILEGDDNKQFTIDQKTARVYFNGMENNLLDREEKSTYELQIVATDNINPKSLAKLTIEIEEENDNAPVFTKMIVTPNYDIKVSEEINHDDKFNYHNSPILNVPENSTIGTMIVRLLANDKDEIDNGKITYAIVNETIMTIDRKTNIKSHFIIDKKTGELFVSRVLPPGLKFNLKIIAKDSANQTDSITIKIIIIDINDHSPVFKKSWYEFNIPEGIYTSYELGEITATDMDMNENAIINYQINSTINNDLLNLIFDIDSTTGIITVTGKLDREICDRYNIIIIAYDNGKPRMSSSGNVAINVLDTNDNPPVFYGYTDIIYTHNNDKYINNNNVELPIYYASINENTKIGTIVTRVYANDSDFIGNGNGLILYDLSYLIGEKQFFTINSKDGDITTITKLNYEDKNFHNLTIIARDLGSPSLTSTAFVYVEIVDVDEPLDYDDKLSNNKPVFQHQYYEVEIEENSIVPLTLLKLNISMLHNNNQSQNYKFSIIFNDNDTELNDYFKIDSNNGTLILIKEVDREYRNNYEFKVKIDWQKSGRGIPVVIYPITDNRISDLDINEAKIIIRVKDINDNAPRFRTKGRPLLAAIGTSINYGHEIIKIEAEDPDEGINGEIRYQILGHDDALRFAIDPLTGQVRSVSTFYQDAGRVFGFDVKATDLCGSENGRSSIVNVFVYVVDDNKQVVMVLGQKPIEIEYQIGEITRALQNVTGLDVRVRKLEPHIEKNLIDTTSTDVYLYAVDPVLNVMVEMDNLNSVFRKKKSEIKGELEKYRLLDITGNSMRRQHYLMSTLEMGAILLGCVIFLGALIIASCIACIRRGKRHCRDPPLGAAMFPAGGPVGFALTEQSTSLGKPSLFPAFVDGLRYYPEPFPNDERRLSICEHEPGCVQHNPCRSRSCGMTKKIPQISSVNSAGCHKSSVASLHSSGQDSGIVARPCHCGHSSSPSSTDSSKFVL</sequence>
<evidence type="ECO:0000256" key="2">
    <source>
        <dbReference type="ARBA" id="ARBA00022475"/>
    </source>
</evidence>
<dbReference type="GO" id="GO:0005886">
    <property type="term" value="C:plasma membrane"/>
    <property type="evidence" value="ECO:0007669"/>
    <property type="project" value="UniProtKB-SubCell"/>
</dbReference>
<dbReference type="FunFam" id="2.60.40.60:FF:000015">
    <property type="entry name" value="FAT atypical cadherin 1"/>
    <property type="match status" value="1"/>
</dbReference>
<evidence type="ECO:0000256" key="12">
    <source>
        <dbReference type="SAM" id="Phobius"/>
    </source>
</evidence>
<dbReference type="PANTHER" id="PTHR24026:SF136">
    <property type="entry name" value="PROTOCADHERIN-23"/>
    <property type="match status" value="1"/>
</dbReference>
<feature type="domain" description="Cadherin" evidence="13">
    <location>
        <begin position="1031"/>
        <end position="1139"/>
    </location>
</feature>
<evidence type="ECO:0000256" key="8">
    <source>
        <dbReference type="ARBA" id="ARBA00022989"/>
    </source>
</evidence>
<dbReference type="GO" id="GO:0005509">
    <property type="term" value="F:calcium ion binding"/>
    <property type="evidence" value="ECO:0007669"/>
    <property type="project" value="UniProtKB-UniRule"/>
</dbReference>
<dbReference type="FunFam" id="2.60.40.60:FF:000005">
    <property type="entry name" value="Protocadherin 9"/>
    <property type="match status" value="1"/>
</dbReference>
<dbReference type="SMART" id="SM00112">
    <property type="entry name" value="CA"/>
    <property type="match status" value="12"/>
</dbReference>
<feature type="domain" description="Cadherin" evidence="13">
    <location>
        <begin position="130"/>
        <end position="239"/>
    </location>
</feature>
<feature type="domain" description="Cadherin" evidence="13">
    <location>
        <begin position="921"/>
        <end position="1030"/>
    </location>
</feature>
<dbReference type="PANTHER" id="PTHR24026">
    <property type="entry name" value="FAT ATYPICAL CADHERIN-RELATED"/>
    <property type="match status" value="1"/>
</dbReference>
<evidence type="ECO:0000256" key="6">
    <source>
        <dbReference type="ARBA" id="ARBA00022837"/>
    </source>
</evidence>
<dbReference type="Gene3D" id="2.60.40.60">
    <property type="entry name" value="Cadherins"/>
    <property type="match status" value="13"/>
</dbReference>
<feature type="domain" description="Cadherin" evidence="13">
    <location>
        <begin position="468"/>
        <end position="581"/>
    </location>
</feature>
<evidence type="ECO:0000256" key="1">
    <source>
        <dbReference type="ARBA" id="ARBA00004251"/>
    </source>
</evidence>
<keyword evidence="3 12" id="KW-0812">Transmembrane</keyword>
<evidence type="ECO:0000256" key="9">
    <source>
        <dbReference type="ARBA" id="ARBA00023136"/>
    </source>
</evidence>
<keyword evidence="6 11" id="KW-0106">Calcium</keyword>
<protein>
    <recommendedName>
        <fullName evidence="13">Cadherin domain-containing protein</fullName>
    </recommendedName>
</protein>
<comment type="caution">
    <text evidence="14">The sequence shown here is derived from an EMBL/GenBank/DDBJ whole genome shotgun (WGS) entry which is preliminary data.</text>
</comment>
<keyword evidence="10" id="KW-0325">Glycoprotein</keyword>